<keyword evidence="4" id="KW-1185">Reference proteome</keyword>
<evidence type="ECO:0000259" key="2">
    <source>
        <dbReference type="SMART" id="SM00834"/>
    </source>
</evidence>
<feature type="domain" description="Putative regulatory protein FmdB zinc ribbon" evidence="2">
    <location>
        <begin position="1"/>
        <end position="42"/>
    </location>
</feature>
<gene>
    <name evidence="3" type="ORF">ACCI49_10250</name>
</gene>
<dbReference type="PANTHER" id="PTHR34404">
    <property type="entry name" value="REGULATORY PROTEIN, FMDB FAMILY"/>
    <property type="match status" value="1"/>
</dbReference>
<feature type="region of interest" description="Disordered" evidence="1">
    <location>
        <begin position="56"/>
        <end position="89"/>
    </location>
</feature>
<dbReference type="PANTHER" id="PTHR34404:SF2">
    <property type="entry name" value="CONSERVED SERINE RICH PROTEIN"/>
    <property type="match status" value="1"/>
</dbReference>
<organism evidence="3 4">
    <name type="scientific">Microbulbifer epialgicus</name>
    <dbReference type="NCBI Taxonomy" id="393907"/>
    <lineage>
        <taxon>Bacteria</taxon>
        <taxon>Pseudomonadati</taxon>
        <taxon>Pseudomonadota</taxon>
        <taxon>Gammaproteobacteria</taxon>
        <taxon>Cellvibrionales</taxon>
        <taxon>Microbulbiferaceae</taxon>
        <taxon>Microbulbifer</taxon>
    </lineage>
</organism>
<dbReference type="Pfam" id="PF09723">
    <property type="entry name" value="Zn_ribbon_8"/>
    <property type="match status" value="1"/>
</dbReference>
<dbReference type="RefSeq" id="WP_371838866.1">
    <property type="nucleotide sequence ID" value="NZ_JBGMEK010000018.1"/>
</dbReference>
<dbReference type="EMBL" id="JBGMEK010000018">
    <property type="protein sequence ID" value="MFA0811300.1"/>
    <property type="molecule type" value="Genomic_DNA"/>
</dbReference>
<dbReference type="SMART" id="SM00834">
    <property type="entry name" value="CxxC_CXXC_SSSS"/>
    <property type="match status" value="1"/>
</dbReference>
<name>A0ABV4P0Q6_9GAMM</name>
<comment type="caution">
    <text evidence="3">The sequence shown here is derived from an EMBL/GenBank/DDBJ whole genome shotgun (WGS) entry which is preliminary data.</text>
</comment>
<dbReference type="NCBIfam" id="TIGR02605">
    <property type="entry name" value="CxxC_CxxC_SSSS"/>
    <property type="match status" value="1"/>
</dbReference>
<protein>
    <submittedName>
        <fullName evidence="3">FmdB family zinc ribbon protein</fullName>
    </submittedName>
</protein>
<evidence type="ECO:0000256" key="1">
    <source>
        <dbReference type="SAM" id="MobiDB-lite"/>
    </source>
</evidence>
<sequence>MPIYEYQCNACGHEMEALQRMSDDPLKDCPACEQAELRKKISAVGFRLKGGGWYETDFKTGNKKNLSGDAANSGKAKDDKPAKAGAKTA</sequence>
<evidence type="ECO:0000313" key="3">
    <source>
        <dbReference type="EMBL" id="MFA0811300.1"/>
    </source>
</evidence>
<accession>A0ABV4P0Q6</accession>
<evidence type="ECO:0000313" key="4">
    <source>
        <dbReference type="Proteomes" id="UP001569428"/>
    </source>
</evidence>
<dbReference type="Proteomes" id="UP001569428">
    <property type="component" value="Unassembled WGS sequence"/>
</dbReference>
<dbReference type="InterPro" id="IPR013429">
    <property type="entry name" value="Regulatory_FmdB_Zinc_ribbon"/>
</dbReference>
<proteinExistence type="predicted"/>
<reference evidence="3 4" key="1">
    <citation type="submission" date="2024-08" db="EMBL/GenBank/DDBJ databases">
        <authorList>
            <person name="Ishaq N."/>
        </authorList>
    </citation>
    <scope>NUCLEOTIDE SEQUENCE [LARGE SCALE GENOMIC DNA]</scope>
    <source>
        <strain evidence="3 4">DSM 18651</strain>
    </source>
</reference>